<comment type="caution">
    <text evidence="2">The sequence shown here is derived from an EMBL/GenBank/DDBJ whole genome shotgun (WGS) entry which is preliminary data.</text>
</comment>
<dbReference type="InterPro" id="IPR036188">
    <property type="entry name" value="FAD/NAD-bd_sf"/>
</dbReference>
<keyword evidence="3" id="KW-1185">Reference proteome</keyword>
<dbReference type="Proteomes" id="UP000547614">
    <property type="component" value="Unassembled WGS sequence"/>
</dbReference>
<dbReference type="RefSeq" id="WP_246389982.1">
    <property type="nucleotide sequence ID" value="NZ_JACHXP010000016.1"/>
</dbReference>
<gene>
    <name evidence="2" type="ORF">FHR94_002957</name>
</gene>
<name>A0A839V8E2_9GAMM</name>
<dbReference type="GO" id="GO:0016491">
    <property type="term" value="F:oxidoreductase activity"/>
    <property type="evidence" value="ECO:0007669"/>
    <property type="project" value="InterPro"/>
</dbReference>
<dbReference type="InterPro" id="IPR002937">
    <property type="entry name" value="Amino_oxidase"/>
</dbReference>
<feature type="domain" description="Amine oxidase" evidence="1">
    <location>
        <begin position="97"/>
        <end position="333"/>
    </location>
</feature>
<reference evidence="2 3" key="1">
    <citation type="submission" date="2020-08" db="EMBL/GenBank/DDBJ databases">
        <title>Genomic Encyclopedia of Type Strains, Phase III (KMG-III): the genomes of soil and plant-associated and newly described type strains.</title>
        <authorList>
            <person name="Whitman W."/>
        </authorList>
    </citation>
    <scope>NUCLEOTIDE SEQUENCE [LARGE SCALE GENOMIC DNA]</scope>
    <source>
        <strain evidence="2 3">CECT 7282</strain>
    </source>
</reference>
<dbReference type="EMBL" id="JACHXP010000016">
    <property type="protein sequence ID" value="MBB3191692.1"/>
    <property type="molecule type" value="Genomic_DNA"/>
</dbReference>
<dbReference type="AlphaFoldDB" id="A0A839V8E2"/>
<dbReference type="Pfam" id="PF13450">
    <property type="entry name" value="NAD_binding_8"/>
    <property type="match status" value="1"/>
</dbReference>
<dbReference type="SUPFAM" id="SSF51905">
    <property type="entry name" value="FAD/NAD(P)-binding domain"/>
    <property type="match status" value="1"/>
</dbReference>
<dbReference type="PRINTS" id="PR00419">
    <property type="entry name" value="ADXRDTASE"/>
</dbReference>
<dbReference type="Gene3D" id="3.90.660.10">
    <property type="match status" value="1"/>
</dbReference>
<evidence type="ECO:0000313" key="2">
    <source>
        <dbReference type="EMBL" id="MBB3191692.1"/>
    </source>
</evidence>
<evidence type="ECO:0000313" key="3">
    <source>
        <dbReference type="Proteomes" id="UP000547614"/>
    </source>
</evidence>
<accession>A0A839V8E2</accession>
<dbReference type="Pfam" id="PF01593">
    <property type="entry name" value="Amino_oxidase"/>
    <property type="match status" value="1"/>
</dbReference>
<dbReference type="PANTHER" id="PTHR16128:SF5">
    <property type="entry name" value="FAD_NAD(P)-BINDING OXIDOREDUCTASE FAMILY PROTEIN"/>
    <property type="match status" value="1"/>
</dbReference>
<dbReference type="PANTHER" id="PTHR16128">
    <property type="entry name" value="FAD/NAD(P)-BINDING OXIDOREDUCTASE FAMILY PROTEIN"/>
    <property type="match status" value="1"/>
</dbReference>
<organism evidence="2 3">
    <name type="scientific">Halomonas cerina</name>
    <dbReference type="NCBI Taxonomy" id="447424"/>
    <lineage>
        <taxon>Bacteria</taxon>
        <taxon>Pseudomonadati</taxon>
        <taxon>Pseudomonadota</taxon>
        <taxon>Gammaproteobacteria</taxon>
        <taxon>Oceanospirillales</taxon>
        <taxon>Halomonadaceae</taxon>
        <taxon>Halomonas</taxon>
    </lineage>
</organism>
<sequence>MSHAPGSTAIIGAGIAGLACARHLQAAGGSVTLFDKARGPGGRMASRRLGEAVVDLGAQFFSVRDAAFRSEIERWQRAGVVARWPTSSWQAGPEGWSRHDDGRPRWCGAPRMSAVTRHLAHGLELRCATRIASLDHREDRWWLVDAAGQRQGPFAWVVIATPAPQARALLAAHEPALADACDQVIQRPCWTGWVLFDRPLPSLPDVEDGWQALRLAEGPLRFVARNQTKPGRDDQGESLSLLARLEWSRVHLEEAAEAVACQLLDAFRDSLPTGTRLPEPVARGAHRWRYAQPDVFAAGEPVNRDYRRASTGLALCGDAWRGPRIEDAWLSGHHLGEALVHQPTLT</sequence>
<proteinExistence type="predicted"/>
<protein>
    <recommendedName>
        <fullName evidence="1">Amine oxidase domain-containing protein</fullName>
    </recommendedName>
</protein>
<evidence type="ECO:0000259" key="1">
    <source>
        <dbReference type="Pfam" id="PF01593"/>
    </source>
</evidence>
<dbReference type="Gene3D" id="3.50.50.60">
    <property type="entry name" value="FAD/NAD(P)-binding domain"/>
    <property type="match status" value="1"/>
</dbReference>